<dbReference type="InterPro" id="IPR056261">
    <property type="entry name" value="FKS1-like_dom2"/>
</dbReference>
<dbReference type="SMART" id="SM01205">
    <property type="entry name" value="FKS1_dom1"/>
    <property type="match status" value="1"/>
</dbReference>
<comment type="similarity">
    <text evidence="2">Belongs to the glycosyltransferase 48 family.</text>
</comment>
<evidence type="ECO:0000256" key="1">
    <source>
        <dbReference type="ARBA" id="ARBA00004141"/>
    </source>
</evidence>
<feature type="transmembrane region" description="Helical" evidence="11">
    <location>
        <begin position="1282"/>
        <end position="1302"/>
    </location>
</feature>
<evidence type="ECO:0000256" key="3">
    <source>
        <dbReference type="ARBA" id="ARBA00012589"/>
    </source>
</evidence>
<feature type="transmembrane region" description="Helical" evidence="11">
    <location>
        <begin position="1195"/>
        <end position="1212"/>
    </location>
</feature>
<comment type="catalytic activity">
    <reaction evidence="10">
        <text>[(1-&gt;3)-beta-D-glucosyl](n) + UDP-alpha-D-glucose = [(1-&gt;3)-beta-D-glucosyl](n+1) + UDP + H(+)</text>
        <dbReference type="Rhea" id="RHEA:21476"/>
        <dbReference type="Rhea" id="RHEA-COMP:11146"/>
        <dbReference type="Rhea" id="RHEA-COMP:14303"/>
        <dbReference type="ChEBI" id="CHEBI:15378"/>
        <dbReference type="ChEBI" id="CHEBI:37671"/>
        <dbReference type="ChEBI" id="CHEBI:58223"/>
        <dbReference type="ChEBI" id="CHEBI:58885"/>
        <dbReference type="EC" id="2.4.1.34"/>
    </reaction>
</comment>
<evidence type="ECO:0000256" key="5">
    <source>
        <dbReference type="ARBA" id="ARBA00022679"/>
    </source>
</evidence>
<dbReference type="Pfam" id="PF23605">
    <property type="entry name" value="FKS1_dom2"/>
    <property type="match status" value="1"/>
</dbReference>
<dbReference type="EC" id="2.4.1.34" evidence="3"/>
<evidence type="ECO:0000256" key="6">
    <source>
        <dbReference type="ARBA" id="ARBA00022692"/>
    </source>
</evidence>
<dbReference type="Proteomes" id="UP001497600">
    <property type="component" value="Chromosome D"/>
</dbReference>
<comment type="subcellular location">
    <subcellularLocation>
        <location evidence="1">Membrane</location>
        <topology evidence="1">Multi-pass membrane protein</topology>
    </subcellularLocation>
</comment>
<feature type="transmembrane region" description="Helical" evidence="11">
    <location>
        <begin position="1509"/>
        <end position="1531"/>
    </location>
</feature>
<dbReference type="InterPro" id="IPR003440">
    <property type="entry name" value="Glyco_trans_48_dom"/>
</dbReference>
<feature type="transmembrane region" description="Helical" evidence="11">
    <location>
        <begin position="1477"/>
        <end position="1500"/>
    </location>
</feature>
<keyword evidence="5" id="KW-0808">Transferase</keyword>
<evidence type="ECO:0000256" key="8">
    <source>
        <dbReference type="ARBA" id="ARBA00023136"/>
    </source>
</evidence>
<dbReference type="EMBL" id="OZ004256">
    <property type="protein sequence ID" value="CAK7902690.1"/>
    <property type="molecule type" value="Genomic_DNA"/>
</dbReference>
<accession>A0ABP0EA20</accession>
<sequence>MTSYPHTGYSDYTLFEKYINGAGEDGLFTEEDSEQYPSWCVLNGALVEYTEIQSIFEELGHVFAFQQDNVRNMLDFFMIQLDSRSSRMHCSQALLSLHADYIGGEHSNYRKWYFATQYYVPKKKSESELNDIANNDSHEVSWKKKMVSLSEKDYVTQVALYLLIWGEASNVRFLPECICFIYKCALDYLHDEGGKEGKKGIQTSFLEQVITPIYAYMATQIAKRLRGKDHPDVVGYDDMNQLFWYPQGLQRIKLLDGTRLMDLPPGQRFQYFQDIQWKKAFYKTFKEHRTWLHLITNFNRVWIIHASVYWYYISFNSSSIYTKDYIQVLDNKPPPQVRWTVVSFGSSIACMIQILATVLEWIFVPRKWPGARSQLPRLLLLIFLFSVNVSPSVYILSFIPLDAYSRHAFIISMVQFPISVITTLYLSIVPSNKLFYWRSDYNNKVFNASFPKLSKSSRFISVGLWFSIFAAKFVESYFFLILSLKDPIRILSTMKMSRCYGDKVFGSILCNQQARITLLLMYLADFVLFFLDTYLWYVICNCILSIGLSFSLGVSIFTPWRNIYNRLPERLATKILFTTKKINNPTLFVSQIWNGIILSMYREHILTIDQVKKLVYQKFQTDSFGGSVIRAPSFFVHQDDSTNTMSDFFIPGLEAERRISFFAQSLSTPIPEPIPTIAMPTFTVLIPHYSEKIILSLKEILKEDKRSKVSLLEYLKTLNPVDWENYVKDTKILSSVTKDDNIILNGDQHFNNSLPDLGDILLNDRIDDLPYYCVGFKSSSPESTLRTRIWASLRTQTLYRTVSGFMNYQKAIKLLHYSETIEMVQSIENGNLFDNLANRKFHLVIAMQRFSKFSEDERRDADLLFATYPDVKVACIDEIIDEDGTVSYYSTLLDVSLKGENGEYNKIYSIKLAGNPILGDGKSDNQNCALIFYRGEYIQVIDANQDNYIEECLKIKSVLAEFEEYELDCSDQYNPQYLYSNENRVAILGAREYIFSENIGVLGDIAAGKEQTFGTLFARTLAKIGGKLHYGHPDFINGIFMATRGGISKGQKGLHLNEDIYAGITAITRGGKIKHCDYYQCGKGRDLGFGTILNFTTKIGAGMGEQILSREHYYLGTQLPIDRFLSFYYAHPGFHLNNLFIMLSVELFMLILVNLGSLSHESIFCMWDKHRNITDIEEPLGCYNLKPVLDWVNRYVFSVVICFALSFLPLVFQESIEKGPIKALSRVCLHIISLAPFFEVFVCKVYAKSLRDNITFSGARYIATGRGFATSRISFSVLYSRYATTSIYSGSVVFFVVLFGTVCMWQPSLLWFWISVISLTSAPFIFNPHQFAWGEFVLDYRDFLRWLSRGNSKTHRNSWIGFTRARRSKFTGYKRKSLSADIVDEKDCNVNRPSRWNLFIDEVLLPFTNSTFLLIPFMFINSQNGVSKPSEVNILLRLVIVSIIPWVLNTIVLIVLLPISLSVGPLTSCCCRHVSSVMAAIAHTVAILFTILTFIVFFILEGGNLTRTLCGIICVLSFQRSFLSFVSAIILSKELKEDYTNRAWWSGNWIFSGLGWMAISQFLREFIVKTFEMSLFAYDFILGHCLLFSMVPILMIPYIDKWHSCMLFWLGPRHKFQSHIRSKREMRRRKRIITKYSILFFMLMAIFAAIVVIPIISSNKINEITKPWISHSIVPHLFQPNGQNNNDTGINAPQSVLREKPEPRTMRTVF</sequence>
<dbReference type="PANTHER" id="PTHR12741:SF48">
    <property type="entry name" value="1,3-BETA-GLUCAN SYNTHASE COMPONENT FKS1-RELATED"/>
    <property type="match status" value="1"/>
</dbReference>
<reference evidence="13 14" key="1">
    <citation type="submission" date="2024-01" db="EMBL/GenBank/DDBJ databases">
        <authorList>
            <consortium name="Genoscope - CEA"/>
            <person name="William W."/>
        </authorList>
    </citation>
    <scope>NUCLEOTIDE SEQUENCE [LARGE SCALE GENOMIC DNA]</scope>
    <source>
        <strain evidence="13 14">29B2s-10</strain>
    </source>
</reference>
<evidence type="ECO:0000256" key="2">
    <source>
        <dbReference type="ARBA" id="ARBA00009040"/>
    </source>
</evidence>
<proteinExistence type="inferred from homology"/>
<name>A0ABP0EA20_9ASCO</name>
<feature type="transmembrane region" description="Helical" evidence="11">
    <location>
        <begin position="375"/>
        <end position="396"/>
    </location>
</feature>
<feature type="transmembrane region" description="Helical" evidence="11">
    <location>
        <begin position="1224"/>
        <end position="1247"/>
    </location>
</feature>
<feature type="transmembrane region" description="Helical" evidence="11">
    <location>
        <begin position="1636"/>
        <end position="1656"/>
    </location>
</feature>
<evidence type="ECO:0000256" key="11">
    <source>
        <dbReference type="SAM" id="Phobius"/>
    </source>
</evidence>
<keyword evidence="4" id="KW-0328">Glycosyltransferase</keyword>
<keyword evidence="14" id="KW-1185">Reference proteome</keyword>
<keyword evidence="6 11" id="KW-0812">Transmembrane</keyword>
<protein>
    <recommendedName>
        <fullName evidence="3">1,3-beta-glucan synthase</fullName>
        <ecNumber evidence="3">2.4.1.34</ecNumber>
    </recommendedName>
    <alternativeName>
        <fullName evidence="9">1,3-beta-D-glucan-UDP glucosyltransferase</fullName>
    </alternativeName>
</protein>
<evidence type="ECO:0000313" key="14">
    <source>
        <dbReference type="Proteomes" id="UP001497600"/>
    </source>
</evidence>
<feature type="domain" description="1,3-beta-glucan synthase component FKS1-like" evidence="12">
    <location>
        <begin position="152"/>
        <end position="257"/>
    </location>
</feature>
<feature type="transmembrane region" description="Helical" evidence="11">
    <location>
        <begin position="341"/>
        <end position="363"/>
    </location>
</feature>
<dbReference type="PANTHER" id="PTHR12741">
    <property type="entry name" value="LYST-INTERACTING PROTEIN LIP5 DOPAMINE RESPONSIVE PROTEIN DRG-1"/>
    <property type="match status" value="1"/>
</dbReference>
<keyword evidence="8 11" id="KW-0472">Membrane</keyword>
<feature type="transmembrane region" description="Helical" evidence="11">
    <location>
        <begin position="408"/>
        <end position="428"/>
    </location>
</feature>
<feature type="transmembrane region" description="Helical" evidence="11">
    <location>
        <begin position="1543"/>
        <end position="1563"/>
    </location>
</feature>
<feature type="transmembrane region" description="Helical" evidence="11">
    <location>
        <begin position="1309"/>
        <end position="1326"/>
    </location>
</feature>
<evidence type="ECO:0000256" key="4">
    <source>
        <dbReference type="ARBA" id="ARBA00022676"/>
    </source>
</evidence>
<feature type="transmembrane region" description="Helical" evidence="11">
    <location>
        <begin position="1575"/>
        <end position="1599"/>
    </location>
</feature>
<feature type="transmembrane region" description="Helical" evidence="11">
    <location>
        <begin position="1403"/>
        <end position="1422"/>
    </location>
</feature>
<gene>
    <name evidence="13" type="primary">FKS3</name>
    <name evidence="13" type="ORF">CAAN4_D01134</name>
</gene>
<feature type="transmembrane region" description="Helical" evidence="11">
    <location>
        <begin position="459"/>
        <end position="484"/>
    </location>
</feature>
<evidence type="ECO:0000256" key="7">
    <source>
        <dbReference type="ARBA" id="ARBA00022989"/>
    </source>
</evidence>
<evidence type="ECO:0000256" key="9">
    <source>
        <dbReference type="ARBA" id="ARBA00031935"/>
    </source>
</evidence>
<dbReference type="Pfam" id="PF02364">
    <property type="entry name" value="Glucan_synthase"/>
    <property type="match status" value="1"/>
</dbReference>
<keyword evidence="7 11" id="KW-1133">Transmembrane helix</keyword>
<evidence type="ECO:0000259" key="12">
    <source>
        <dbReference type="SMART" id="SM01205"/>
    </source>
</evidence>
<organism evidence="13 14">
    <name type="scientific">[Candida] anglica</name>
    <dbReference type="NCBI Taxonomy" id="148631"/>
    <lineage>
        <taxon>Eukaryota</taxon>
        <taxon>Fungi</taxon>
        <taxon>Dikarya</taxon>
        <taxon>Ascomycota</taxon>
        <taxon>Saccharomycotina</taxon>
        <taxon>Pichiomycetes</taxon>
        <taxon>Debaryomycetaceae</taxon>
        <taxon>Kurtzmaniella</taxon>
    </lineage>
</organism>
<dbReference type="InterPro" id="IPR026899">
    <property type="entry name" value="FKS1-like_dom1"/>
</dbReference>
<feature type="transmembrane region" description="Helical" evidence="11">
    <location>
        <begin position="1434"/>
        <end position="1457"/>
    </location>
</feature>
<evidence type="ECO:0000313" key="13">
    <source>
        <dbReference type="EMBL" id="CAK7902690.1"/>
    </source>
</evidence>
<dbReference type="Pfam" id="PF14288">
    <property type="entry name" value="FKS1_dom1"/>
    <property type="match status" value="1"/>
</dbReference>
<evidence type="ECO:0000256" key="10">
    <source>
        <dbReference type="ARBA" id="ARBA00047777"/>
    </source>
</evidence>
<feature type="transmembrane region" description="Helical" evidence="11">
    <location>
        <begin position="1139"/>
        <end position="1158"/>
    </location>
</feature>